<dbReference type="KEGG" id="mbr:MONBRDRAFT_32767"/>
<evidence type="ECO:0000313" key="8">
    <source>
        <dbReference type="EMBL" id="EDQ88589.1"/>
    </source>
</evidence>
<feature type="region of interest" description="Disordered" evidence="4">
    <location>
        <begin position="39"/>
        <end position="60"/>
    </location>
</feature>
<keyword evidence="3" id="KW-0206">Cytoskeleton</keyword>
<dbReference type="Pfam" id="PF24671">
    <property type="entry name" value="DRC7_C"/>
    <property type="match status" value="1"/>
</dbReference>
<dbReference type="Pfam" id="PF24667">
    <property type="entry name" value="MORN_DRC7"/>
    <property type="match status" value="1"/>
</dbReference>
<dbReference type="eggNOG" id="ENOG502QRNZ">
    <property type="taxonomic scope" value="Eukaryota"/>
</dbReference>
<keyword evidence="9" id="KW-1185">Reference proteome</keyword>
<evidence type="ECO:0000256" key="3">
    <source>
        <dbReference type="ARBA" id="ARBA00023212"/>
    </source>
</evidence>
<evidence type="ECO:0000256" key="4">
    <source>
        <dbReference type="SAM" id="MobiDB-lite"/>
    </source>
</evidence>
<feature type="domain" description="CEP76/DRC7 peptidase-like" evidence="5">
    <location>
        <begin position="346"/>
        <end position="416"/>
    </location>
</feature>
<dbReference type="InterPro" id="IPR056290">
    <property type="entry name" value="CEPT76/DRC7_peptidase-like_dom"/>
</dbReference>
<dbReference type="GO" id="GO:0031514">
    <property type="term" value="C:motile cilium"/>
    <property type="evidence" value="ECO:0000318"/>
    <property type="project" value="GO_Central"/>
</dbReference>
<evidence type="ECO:0000313" key="9">
    <source>
        <dbReference type="Proteomes" id="UP000001357"/>
    </source>
</evidence>
<feature type="domain" description="Dynein regulatory complex subunit 7 C-terminal" evidence="7">
    <location>
        <begin position="797"/>
        <end position="903"/>
    </location>
</feature>
<evidence type="ECO:0000259" key="7">
    <source>
        <dbReference type="Pfam" id="PF24671"/>
    </source>
</evidence>
<protein>
    <recommendedName>
        <fullName evidence="10">Dynein regulatory complex subunit 7</fullName>
    </recommendedName>
</protein>
<organism evidence="8 9">
    <name type="scientific">Monosiga brevicollis</name>
    <name type="common">Choanoflagellate</name>
    <dbReference type="NCBI Taxonomy" id="81824"/>
    <lineage>
        <taxon>Eukaryota</taxon>
        <taxon>Choanoflagellata</taxon>
        <taxon>Craspedida</taxon>
        <taxon>Salpingoecidae</taxon>
        <taxon>Monosiga</taxon>
    </lineage>
</organism>
<dbReference type="AlphaFoldDB" id="A9V1L5"/>
<dbReference type="InParanoid" id="A9V1L5"/>
<dbReference type="InterPro" id="IPR056291">
    <property type="entry name" value="MORN_DRC7"/>
</dbReference>
<dbReference type="Pfam" id="PF24656">
    <property type="entry name" value="CEPT76_peptidase"/>
    <property type="match status" value="1"/>
</dbReference>
<dbReference type="Proteomes" id="UP000001357">
    <property type="component" value="Unassembled WGS sequence"/>
</dbReference>
<dbReference type="GO" id="GO:0048870">
    <property type="term" value="P:cell motility"/>
    <property type="evidence" value="ECO:0000318"/>
    <property type="project" value="GO_Central"/>
</dbReference>
<name>A9V1L5_MONBE</name>
<dbReference type="EMBL" id="CH991554">
    <property type="protein sequence ID" value="EDQ88589.1"/>
    <property type="molecule type" value="Genomic_DNA"/>
</dbReference>
<evidence type="ECO:0000259" key="6">
    <source>
        <dbReference type="Pfam" id="PF24667"/>
    </source>
</evidence>
<evidence type="ECO:0000259" key="5">
    <source>
        <dbReference type="Pfam" id="PF24656"/>
    </source>
</evidence>
<comment type="subcellular location">
    <subcellularLocation>
        <location evidence="1">Cytoplasm</location>
        <location evidence="1">Cytoskeleton</location>
    </subcellularLocation>
</comment>
<accession>A9V1L5</accession>
<feature type="domain" description="Dynein regulatory complex subunit 7 MORN" evidence="6">
    <location>
        <begin position="464"/>
        <end position="749"/>
    </location>
</feature>
<dbReference type="InterPro" id="IPR056292">
    <property type="entry name" value="DRC7_C"/>
</dbReference>
<reference evidence="8 9" key="1">
    <citation type="journal article" date="2008" name="Nature">
        <title>The genome of the choanoflagellate Monosiga brevicollis and the origin of metazoans.</title>
        <authorList>
            <consortium name="JGI Sequencing"/>
            <person name="King N."/>
            <person name="Westbrook M.J."/>
            <person name="Young S.L."/>
            <person name="Kuo A."/>
            <person name="Abedin M."/>
            <person name="Chapman J."/>
            <person name="Fairclough S."/>
            <person name="Hellsten U."/>
            <person name="Isogai Y."/>
            <person name="Letunic I."/>
            <person name="Marr M."/>
            <person name="Pincus D."/>
            <person name="Putnam N."/>
            <person name="Rokas A."/>
            <person name="Wright K.J."/>
            <person name="Zuzow R."/>
            <person name="Dirks W."/>
            <person name="Good M."/>
            <person name="Goodstein D."/>
            <person name="Lemons D."/>
            <person name="Li W."/>
            <person name="Lyons J.B."/>
            <person name="Morris A."/>
            <person name="Nichols S."/>
            <person name="Richter D.J."/>
            <person name="Salamov A."/>
            <person name="Bork P."/>
            <person name="Lim W.A."/>
            <person name="Manning G."/>
            <person name="Miller W.T."/>
            <person name="McGinnis W."/>
            <person name="Shapiro H."/>
            <person name="Tjian R."/>
            <person name="Grigoriev I.V."/>
            <person name="Rokhsar D."/>
        </authorList>
    </citation>
    <scope>NUCLEOTIDE SEQUENCE [LARGE SCALE GENOMIC DNA]</scope>
    <source>
        <strain evidence="9">MX1 / ATCC 50154</strain>
    </source>
</reference>
<evidence type="ECO:0000256" key="1">
    <source>
        <dbReference type="ARBA" id="ARBA00004245"/>
    </source>
</evidence>
<dbReference type="RefSeq" id="XP_001746693.1">
    <property type="nucleotide sequence ID" value="XM_001746641.1"/>
</dbReference>
<dbReference type="PANTHER" id="PTHR35249:SF2">
    <property type="entry name" value="DYNEIN REGULATORY COMPLEX SUBUNIT 7"/>
    <property type="match status" value="1"/>
</dbReference>
<keyword evidence="2" id="KW-0963">Cytoplasm</keyword>
<sequence>MAEEEAVDIAVLVQEADAEALATEDQPDIVVPVAVAEETEGNTTETDGNATTAADASTPAAGADELEQQLAGIEVNLSKVAFDEGSTFRSAARPADALPATYKSNTTHEKETLQYARNFHRQFSNLYAQRRPIAMIFDNECGVQKFISTFIRPTLLPYPQLATHDGIGSFVADYVTFEPLATPTKPPAQLQSPNTTLWRQHGTSLDMSLLLCSLLQGAGYDAYGVLGYATKTVATNSRFRLEKPLRAPEQKVVFAASTTCSFFMPALEILLISAASCVPQAPPSDDAVKTNKYALNLNEKLQSKYEKDMAARRAAKAKAQANEATSAPSAADEDPMSDELFGMRLHSWILVCAGPKDVAEAFFIEPVTGSVISVLDPNYLGIEFVFNSTNLYVNMQPNHEGLQHMMYDLQDSAHWEYVFPTPEASRLPRAEVLQRDPELMDVECAPSWVEPLALEPRDYQTQCPQGKRKVLTTDSVIELYAEYLNENGLVRKVTAYENSKLEQVKTVTSTFKHRQDLLLRRTETPAESSAGATKADFYLPGHPYQVREHRQKLGANPMREVRFYVETRADGALRRVETRDELLESYKSRFDRLVMRQIVFDAPQNRPLITADSKVEAVTKRVAMIVERYARDPDVDEHDDIEEVSYTADAFHIRYFRKKSEMSTATIELEKPPLGPNQTIPAVTREFVDQYHPGKDRPRLRNFEIYELLSKCLKMEQKCRQEIRANVEETVAMLSMMRDHEAKINLQVSFYDTMRNEAARRQRIEKEHHAQEERERQERQAADYLAPFLQQLADPANLDSTLAAKVRDACLKDLTDRAVERARLIKSWTEREQRALQEKQEWFKQHQASLSRDQEEEYVNFCAEANFRIKILAQRLKNHKAAAAERYAALERQLRSDPRLAPFLDEAVLA</sequence>
<proteinExistence type="predicted"/>
<dbReference type="OMA" id="CRDDYIT"/>
<gene>
    <name evidence="8" type="ORF">MONBRDRAFT_32767</name>
</gene>
<dbReference type="FunCoup" id="A9V1L5">
    <property type="interactions" value="30"/>
</dbReference>
<dbReference type="STRING" id="81824.A9V1L5"/>
<dbReference type="GO" id="GO:0005856">
    <property type="term" value="C:cytoskeleton"/>
    <property type="evidence" value="ECO:0007669"/>
    <property type="project" value="UniProtKB-SubCell"/>
</dbReference>
<dbReference type="InterPro" id="IPR033551">
    <property type="entry name" value="DRC7/lobo"/>
</dbReference>
<evidence type="ECO:0000256" key="2">
    <source>
        <dbReference type="ARBA" id="ARBA00022490"/>
    </source>
</evidence>
<dbReference type="GeneID" id="5891908"/>
<dbReference type="PANTHER" id="PTHR35249">
    <property type="entry name" value="DYNEIN REGULATORY COMPLEX SUBUNIT 7"/>
    <property type="match status" value="1"/>
</dbReference>
<evidence type="ECO:0008006" key="10">
    <source>
        <dbReference type="Google" id="ProtNLM"/>
    </source>
</evidence>